<reference evidence="1" key="1">
    <citation type="submission" date="2018-05" db="EMBL/GenBank/DDBJ databases">
        <authorList>
            <person name="Lanie J.A."/>
            <person name="Ng W.-L."/>
            <person name="Kazmierczak K.M."/>
            <person name="Andrzejewski T.M."/>
            <person name="Davidsen T.M."/>
            <person name="Wayne K.J."/>
            <person name="Tettelin H."/>
            <person name="Glass J.I."/>
            <person name="Rusch D."/>
            <person name="Podicherti R."/>
            <person name="Tsui H.-C.T."/>
            <person name="Winkler M.E."/>
        </authorList>
    </citation>
    <scope>NUCLEOTIDE SEQUENCE</scope>
</reference>
<dbReference type="AlphaFoldDB" id="A0A382BSG6"/>
<name>A0A382BSG6_9ZZZZ</name>
<dbReference type="GO" id="GO:0015288">
    <property type="term" value="F:porin activity"/>
    <property type="evidence" value="ECO:0007669"/>
    <property type="project" value="InterPro"/>
</dbReference>
<dbReference type="InterPro" id="IPR038673">
    <property type="entry name" value="OprB_sf"/>
</dbReference>
<sequence>MDYFSRTFRLCGAVVILGLGHSSFLYAATPSLWERDQLSGDWGGNRDSWSQRGFDFTFEYTGELIGTSGGISSGSVYQGLGYGGMDIDAQKAFGWNGTTLHMSTLWIHGSSPGQYAGDELGVSNIDAYDGLRLLQVFAEKDFGKLNLRIGNLLADEEFIGDHYSDTFVNDSFGQPAAWSANTLNGGPAFYAPGLGLRLRYDFSEAAYIQAGIYDGDTVDDAAGDPSINQHGLHFELGNGQGWTSLYEIGYNGFNVDDNTGLPGWYRAGAWHHSAEFEKHAGGKSEGNGGIYAAMDQMVVREKGDQGLGVYWCLGVSERDRSRFQWSLDAGASYQGLFSGRDEDTAAIGLIYGRHSREASSPRSHERVLELTYKYQLSPSVYLQPDIQWINRPGGDSSIGDAWAFGLRVGMEF</sequence>
<dbReference type="EMBL" id="UINC01031157">
    <property type="protein sequence ID" value="SVB16766.1"/>
    <property type="molecule type" value="Genomic_DNA"/>
</dbReference>
<dbReference type="PANTHER" id="PTHR37944:SF1">
    <property type="entry name" value="PORIN B"/>
    <property type="match status" value="1"/>
</dbReference>
<dbReference type="InterPro" id="IPR052932">
    <property type="entry name" value="OprB_Porin"/>
</dbReference>
<dbReference type="GO" id="GO:0016020">
    <property type="term" value="C:membrane"/>
    <property type="evidence" value="ECO:0007669"/>
    <property type="project" value="InterPro"/>
</dbReference>
<gene>
    <name evidence="1" type="ORF">METZ01_LOCUS169620</name>
</gene>
<evidence type="ECO:0000313" key="1">
    <source>
        <dbReference type="EMBL" id="SVB16766.1"/>
    </source>
</evidence>
<dbReference type="GO" id="GO:0008643">
    <property type="term" value="P:carbohydrate transport"/>
    <property type="evidence" value="ECO:0007669"/>
    <property type="project" value="InterPro"/>
</dbReference>
<organism evidence="1">
    <name type="scientific">marine metagenome</name>
    <dbReference type="NCBI Taxonomy" id="408172"/>
    <lineage>
        <taxon>unclassified sequences</taxon>
        <taxon>metagenomes</taxon>
        <taxon>ecological metagenomes</taxon>
    </lineage>
</organism>
<dbReference type="PANTHER" id="PTHR37944">
    <property type="entry name" value="PORIN B"/>
    <property type="match status" value="1"/>
</dbReference>
<dbReference type="InterPro" id="IPR007049">
    <property type="entry name" value="Carb-sel_porin_OprB"/>
</dbReference>
<dbReference type="Gene3D" id="2.40.160.180">
    <property type="entry name" value="Carbohydrate-selective porin OprB"/>
    <property type="match status" value="1"/>
</dbReference>
<proteinExistence type="predicted"/>
<accession>A0A382BSG6</accession>
<dbReference type="Pfam" id="PF04966">
    <property type="entry name" value="OprB"/>
    <property type="match status" value="1"/>
</dbReference>
<evidence type="ECO:0008006" key="2">
    <source>
        <dbReference type="Google" id="ProtNLM"/>
    </source>
</evidence>
<protein>
    <recommendedName>
        <fullName evidence="2">Porin</fullName>
    </recommendedName>
</protein>